<dbReference type="RefSeq" id="WP_245768350.1">
    <property type="nucleotide sequence ID" value="NZ_FOAP01000001.1"/>
</dbReference>
<sequence>MGTKKVMIKNIVSTVTALAGMSLLLTGCDQPSAGCIVQDSTSWYARYDVKEGQTISEACAALIPKGETVGVFKYVDPEVENSAVLALRPNTLALRSREDPTVNVPANGVYPQTAIANLAAEPDGDDLCGTTEWTTASVDAAATATLPAVQASYTYSNVRVVARPDAPGTQMGGDIAFSRTQNGLTCTANLTMRAIWPAVPCDPADPDSCGPTHNVNPIFDVVCDPVVNFCVPRKEVPSFK</sequence>
<evidence type="ECO:0000256" key="1">
    <source>
        <dbReference type="SAM" id="SignalP"/>
    </source>
</evidence>
<reference evidence="3" key="1">
    <citation type="submission" date="2016-10" db="EMBL/GenBank/DDBJ databases">
        <authorList>
            <person name="Varghese N."/>
            <person name="Submissions S."/>
        </authorList>
    </citation>
    <scope>NUCLEOTIDE SEQUENCE [LARGE SCALE GENOMIC DNA]</scope>
    <source>
        <strain evidence="3">DSM 17044</strain>
    </source>
</reference>
<keyword evidence="1" id="KW-0732">Signal</keyword>
<evidence type="ECO:0000313" key="2">
    <source>
        <dbReference type="EMBL" id="SEK33266.1"/>
    </source>
</evidence>
<feature type="signal peptide" evidence="1">
    <location>
        <begin position="1"/>
        <end position="19"/>
    </location>
</feature>
<gene>
    <name evidence="2" type="ORF">SAMN05444354_101310</name>
</gene>
<dbReference type="PROSITE" id="PS51257">
    <property type="entry name" value="PROKAR_LIPOPROTEIN"/>
    <property type="match status" value="1"/>
</dbReference>
<name>A0A1H7G4I7_STIAU</name>
<dbReference type="AlphaFoldDB" id="A0A1H7G4I7"/>
<feature type="chain" id="PRO_5010172809" description="Lipoprotein MlpA" evidence="1">
    <location>
        <begin position="20"/>
        <end position="240"/>
    </location>
</feature>
<proteinExistence type="predicted"/>
<protein>
    <recommendedName>
        <fullName evidence="4">Lipoprotein MlpA</fullName>
    </recommendedName>
</protein>
<keyword evidence="3" id="KW-1185">Reference proteome</keyword>
<evidence type="ECO:0000313" key="3">
    <source>
        <dbReference type="Proteomes" id="UP000182719"/>
    </source>
</evidence>
<organism evidence="2 3">
    <name type="scientific">Stigmatella aurantiaca</name>
    <dbReference type="NCBI Taxonomy" id="41"/>
    <lineage>
        <taxon>Bacteria</taxon>
        <taxon>Pseudomonadati</taxon>
        <taxon>Myxococcota</taxon>
        <taxon>Myxococcia</taxon>
        <taxon>Myxococcales</taxon>
        <taxon>Cystobacterineae</taxon>
        <taxon>Archangiaceae</taxon>
        <taxon>Stigmatella</taxon>
    </lineage>
</organism>
<dbReference type="Proteomes" id="UP000182719">
    <property type="component" value="Unassembled WGS sequence"/>
</dbReference>
<accession>A0A1H7G4I7</accession>
<evidence type="ECO:0008006" key="4">
    <source>
        <dbReference type="Google" id="ProtNLM"/>
    </source>
</evidence>
<dbReference type="EMBL" id="FOAP01000001">
    <property type="protein sequence ID" value="SEK33266.1"/>
    <property type="molecule type" value="Genomic_DNA"/>
</dbReference>